<keyword evidence="3" id="KW-0547">Nucleotide-binding</keyword>
<organism evidence="7 8">
    <name type="scientific">Frankliniella occidentalis</name>
    <name type="common">Western flower thrips</name>
    <name type="synonym">Euthrips occidentalis</name>
    <dbReference type="NCBI Taxonomy" id="133901"/>
    <lineage>
        <taxon>Eukaryota</taxon>
        <taxon>Metazoa</taxon>
        <taxon>Ecdysozoa</taxon>
        <taxon>Arthropoda</taxon>
        <taxon>Hexapoda</taxon>
        <taxon>Insecta</taxon>
        <taxon>Pterygota</taxon>
        <taxon>Neoptera</taxon>
        <taxon>Paraneoptera</taxon>
        <taxon>Thysanoptera</taxon>
        <taxon>Terebrantia</taxon>
        <taxon>Thripoidea</taxon>
        <taxon>Thripidae</taxon>
        <taxon>Frankliniella</taxon>
    </lineage>
</organism>
<dbReference type="PIRSF" id="PIRSF000705">
    <property type="entry name" value="DNK"/>
    <property type="match status" value="1"/>
</dbReference>
<keyword evidence="4" id="KW-0472">Membrane</keyword>
<dbReference type="PANTHER" id="PTHR10513">
    <property type="entry name" value="DEOXYNUCLEOSIDE KINASE"/>
    <property type="match status" value="1"/>
</dbReference>
<reference evidence="8" key="1">
    <citation type="submission" date="2025-08" db="UniProtKB">
        <authorList>
            <consortium name="RefSeq"/>
        </authorList>
    </citation>
    <scope>IDENTIFICATION</scope>
    <source>
        <tissue evidence="8">Whole organism</tissue>
    </source>
</reference>
<keyword evidence="3" id="KW-0067">ATP-binding</keyword>
<feature type="chain" id="PRO_5027068329" evidence="5">
    <location>
        <begin position="17"/>
        <end position="242"/>
    </location>
</feature>
<feature type="active site" description="Proton acceptor" evidence="2">
    <location>
        <position position="118"/>
    </location>
</feature>
<proteinExistence type="inferred from homology"/>
<name>A0A6J1T4R3_FRAOC</name>
<evidence type="ECO:0000259" key="6">
    <source>
        <dbReference type="Pfam" id="PF01712"/>
    </source>
</evidence>
<evidence type="ECO:0000256" key="1">
    <source>
        <dbReference type="ARBA" id="ARBA00007420"/>
    </source>
</evidence>
<evidence type="ECO:0000256" key="5">
    <source>
        <dbReference type="SAM" id="SignalP"/>
    </source>
</evidence>
<dbReference type="GO" id="GO:0019136">
    <property type="term" value="F:deoxynucleoside kinase activity"/>
    <property type="evidence" value="ECO:0007669"/>
    <property type="project" value="InterPro"/>
</dbReference>
<dbReference type="GeneID" id="113212208"/>
<evidence type="ECO:0000256" key="2">
    <source>
        <dbReference type="PIRSR" id="PIRSR000705-1"/>
    </source>
</evidence>
<dbReference type="AlphaFoldDB" id="A0A6J1T4R3"/>
<evidence type="ECO:0000313" key="8">
    <source>
        <dbReference type="RefSeq" id="XP_026286605.1"/>
    </source>
</evidence>
<keyword evidence="5" id="KW-0732">Signal</keyword>
<dbReference type="InterPro" id="IPR031314">
    <property type="entry name" value="DNK_dom"/>
</dbReference>
<keyword evidence="4" id="KW-0812">Transmembrane</keyword>
<feature type="binding site" evidence="3">
    <location>
        <begin position="174"/>
        <end position="178"/>
    </location>
    <ligand>
        <name>ATP</name>
        <dbReference type="ChEBI" id="CHEBI:30616"/>
    </ligand>
</feature>
<dbReference type="RefSeq" id="XP_026286605.1">
    <property type="nucleotide sequence ID" value="XM_026430820.1"/>
</dbReference>
<dbReference type="SUPFAM" id="SSF52540">
    <property type="entry name" value="P-loop containing nucleoside triphosphate hydrolases"/>
    <property type="match status" value="1"/>
</dbReference>
<feature type="transmembrane region" description="Helical" evidence="4">
    <location>
        <begin position="86"/>
        <end position="105"/>
    </location>
</feature>
<evidence type="ECO:0000256" key="4">
    <source>
        <dbReference type="SAM" id="Phobius"/>
    </source>
</evidence>
<dbReference type="InterPro" id="IPR002624">
    <property type="entry name" value="DCK/DGK"/>
</dbReference>
<comment type="similarity">
    <text evidence="1">Belongs to the DCK/DGK family.</text>
</comment>
<evidence type="ECO:0000256" key="3">
    <source>
        <dbReference type="PIRSR" id="PIRSR000705-3"/>
    </source>
</evidence>
<keyword evidence="4" id="KW-1133">Transmembrane helix</keyword>
<dbReference type="OrthoDB" id="567086at2759"/>
<dbReference type="InterPro" id="IPR050566">
    <property type="entry name" value="Deoxyribonucleoside_kinase"/>
</dbReference>
<sequence length="242" mass="27512">MALYLVLGCPALLLLGAFLLRRWPTPPPALRRHLPDVYLEGNIGAGKSTLATALASTGNYDVYQEPIEEWRGTGGVNFLAALMNDYAANAYLFQVLVLGTLCNRMRCARRTSRMRIFERSARCAVDVFSEHAHAVGAISRMEMVTLRVLRDATRPAHPVVYLYVRIEPEEARRRTQRRGRPEESQLPHYFFARLHRRLDDWLLRAEYSERRNEVVVLDGTLSPEDLLAAALEALERVCLYAA</sequence>
<feature type="domain" description="Deoxynucleoside kinase" evidence="6">
    <location>
        <begin position="39"/>
        <end position="219"/>
    </location>
</feature>
<protein>
    <submittedName>
        <fullName evidence="8">Thymidine kinase 2, mitochondrial-like</fullName>
    </submittedName>
</protein>
<gene>
    <name evidence="8" type="primary">LOC113212208</name>
</gene>
<dbReference type="InterPro" id="IPR027417">
    <property type="entry name" value="P-loop_NTPase"/>
</dbReference>
<evidence type="ECO:0000313" key="7">
    <source>
        <dbReference type="Proteomes" id="UP000504606"/>
    </source>
</evidence>
<dbReference type="Pfam" id="PF01712">
    <property type="entry name" value="dNK"/>
    <property type="match status" value="1"/>
</dbReference>
<feature type="binding site" evidence="3">
    <location>
        <begin position="41"/>
        <end position="49"/>
    </location>
    <ligand>
        <name>ATP</name>
        <dbReference type="ChEBI" id="CHEBI:30616"/>
    </ligand>
</feature>
<accession>A0A6J1T4R3</accession>
<dbReference type="KEGG" id="foc:113212208"/>
<feature type="signal peptide" evidence="5">
    <location>
        <begin position="1"/>
        <end position="16"/>
    </location>
</feature>
<dbReference type="GO" id="GO:0005524">
    <property type="term" value="F:ATP binding"/>
    <property type="evidence" value="ECO:0007669"/>
    <property type="project" value="UniProtKB-KW"/>
</dbReference>
<dbReference type="Gene3D" id="3.40.50.300">
    <property type="entry name" value="P-loop containing nucleotide triphosphate hydrolases"/>
    <property type="match status" value="1"/>
</dbReference>
<dbReference type="PANTHER" id="PTHR10513:SF35">
    <property type="entry name" value="DEOXYADENOSINE KINASE"/>
    <property type="match status" value="1"/>
</dbReference>
<keyword evidence="7" id="KW-1185">Reference proteome</keyword>
<dbReference type="Proteomes" id="UP000504606">
    <property type="component" value="Unplaced"/>
</dbReference>
<dbReference type="GO" id="GO:0005737">
    <property type="term" value="C:cytoplasm"/>
    <property type="evidence" value="ECO:0007669"/>
    <property type="project" value="TreeGrafter"/>
</dbReference>